<name>A0A5M6IMR7_9PROT</name>
<dbReference type="Proteomes" id="UP000325255">
    <property type="component" value="Unassembled WGS sequence"/>
</dbReference>
<gene>
    <name evidence="1" type="ORF">F1189_23655</name>
</gene>
<dbReference type="OrthoDB" id="7281583at2"/>
<sequence length="121" mass="12553">MPSMPIFVDARIPVIFAPVAIAGPEDAVLVEGEIPAPEGVPVARFGPQRPGHGIACACCAPRGPVATALHRLFLARARGEVAMFRRVLVQAGPAGEATVRDAVAQDAFLAGRYRLGAESGL</sequence>
<dbReference type="AlphaFoldDB" id="A0A5M6IMR7"/>
<dbReference type="EMBL" id="VWPK01000048">
    <property type="protein sequence ID" value="KAA5609532.1"/>
    <property type="molecule type" value="Genomic_DNA"/>
</dbReference>
<evidence type="ECO:0000313" key="1">
    <source>
        <dbReference type="EMBL" id="KAA5609532.1"/>
    </source>
</evidence>
<comment type="caution">
    <text evidence="1">The sequence shown here is derived from an EMBL/GenBank/DDBJ whole genome shotgun (WGS) entry which is preliminary data.</text>
</comment>
<proteinExistence type="predicted"/>
<protein>
    <submittedName>
        <fullName evidence="1">Uncharacterized protein</fullName>
    </submittedName>
</protein>
<accession>A0A5M6IMR7</accession>
<dbReference type="RefSeq" id="WP_150043469.1">
    <property type="nucleotide sequence ID" value="NZ_OW485601.1"/>
</dbReference>
<keyword evidence="2" id="KW-1185">Reference proteome</keyword>
<reference evidence="1 2" key="1">
    <citation type="submission" date="2019-09" db="EMBL/GenBank/DDBJ databases">
        <title>Genome sequence of Rhodovastum atsumiense, a diverse member of the Acetobacteraceae family of non-sulfur purple photosynthetic bacteria.</title>
        <authorList>
            <person name="Meyer T."/>
            <person name="Kyndt J."/>
        </authorList>
    </citation>
    <scope>NUCLEOTIDE SEQUENCE [LARGE SCALE GENOMIC DNA]</scope>
    <source>
        <strain evidence="1 2">DSM 21279</strain>
    </source>
</reference>
<organism evidence="1 2">
    <name type="scientific">Rhodovastum atsumiense</name>
    <dbReference type="NCBI Taxonomy" id="504468"/>
    <lineage>
        <taxon>Bacteria</taxon>
        <taxon>Pseudomonadati</taxon>
        <taxon>Pseudomonadota</taxon>
        <taxon>Alphaproteobacteria</taxon>
        <taxon>Acetobacterales</taxon>
        <taxon>Acetobacteraceae</taxon>
        <taxon>Rhodovastum</taxon>
    </lineage>
</organism>
<evidence type="ECO:0000313" key="2">
    <source>
        <dbReference type="Proteomes" id="UP000325255"/>
    </source>
</evidence>